<proteinExistence type="predicted"/>
<evidence type="ECO:0000313" key="1">
    <source>
        <dbReference type="EMBL" id="WHT95874.1"/>
    </source>
</evidence>
<protein>
    <submittedName>
        <fullName evidence="1">Uncharacterized protein</fullName>
    </submittedName>
</protein>
<dbReference type="GO" id="GO:0016763">
    <property type="term" value="F:pentosyltransferase activity"/>
    <property type="evidence" value="ECO:0007669"/>
    <property type="project" value="InterPro"/>
</dbReference>
<evidence type="ECO:0000313" key="2">
    <source>
        <dbReference type="Proteomes" id="UP000682358"/>
    </source>
</evidence>
<dbReference type="RefSeq" id="WP_140172926.1">
    <property type="nucleotide sequence ID" value="NZ_CP123366.1"/>
</dbReference>
<gene>
    <name evidence="1" type="ORF">KOF27_20370</name>
</gene>
<organism evidence="1 2">
    <name type="scientific">Providencia rettgeri</name>
    <dbReference type="NCBI Taxonomy" id="587"/>
    <lineage>
        <taxon>Bacteria</taxon>
        <taxon>Pseudomonadati</taxon>
        <taxon>Pseudomonadota</taxon>
        <taxon>Gammaproteobacteria</taxon>
        <taxon>Enterobacterales</taxon>
        <taxon>Morganellaceae</taxon>
        <taxon>Providencia</taxon>
    </lineage>
</organism>
<dbReference type="Proteomes" id="UP000682358">
    <property type="component" value="Plasmid p15628A_320"/>
</dbReference>
<dbReference type="GeneID" id="89492134"/>
<reference evidence="1" key="1">
    <citation type="submission" date="2023-04" db="EMBL/GenBank/DDBJ databases">
        <title>Co-integrate Col3M blaNDM-1-harbouring plasmids in clinical Providencia rettgeri isolates from Argentina.</title>
        <authorList>
            <person name="de Belder D."/>
            <person name="Martino F."/>
            <person name="Tijet N."/>
            <person name="Melano R.G."/>
            <person name="Faccone D."/>
            <person name="de Mendieta J.M."/>
            <person name="Rapoport M."/>
            <person name="Albornoz E."/>
            <person name="Petroni A."/>
            <person name="Tuduri E."/>
            <person name="Derdoy L."/>
            <person name="Cogut S."/>
            <person name="Errecalde L."/>
            <person name="Pasteran F."/>
            <person name="Corso A."/>
            <person name="Gomez S.A."/>
        </authorList>
    </citation>
    <scope>NUCLEOTIDE SEQUENCE</scope>
    <source>
        <strain evidence="1">PreM15628</strain>
        <plasmid evidence="1">p15628A_320</plasmid>
    </source>
</reference>
<keyword evidence="1" id="KW-0614">Plasmid</keyword>
<dbReference type="EMBL" id="CP123373">
    <property type="protein sequence ID" value="WHT95874.1"/>
    <property type="molecule type" value="Genomic_DNA"/>
</dbReference>
<dbReference type="PROSITE" id="PS01232">
    <property type="entry name" value="PNP_UDP_1"/>
    <property type="match status" value="1"/>
</dbReference>
<accession>A0AAJ6G0G2</accession>
<sequence>MAGMYYLGSGLSVGLGTPSLTILSDELKKELQSHAYIIDKIFDSFDYDLTVDFTSLSTEEYKICHMALCNIVNSIKRQNDREKIWIVSLWNEELHKKMQLSPLYKVAD</sequence>
<dbReference type="InterPro" id="IPR018016">
    <property type="entry name" value="Nucleoside_phosphorylase_CS"/>
</dbReference>
<dbReference type="AlphaFoldDB" id="A0AAJ6G0G2"/>
<geneLocation type="plasmid" evidence="1 2">
    <name>p15628A_320</name>
</geneLocation>
<name>A0AAJ6G0G2_PRORE</name>